<feature type="region of interest" description="Disordered" evidence="1">
    <location>
        <begin position="1"/>
        <end position="37"/>
    </location>
</feature>
<proteinExistence type="predicted"/>
<evidence type="ECO:0000313" key="3">
    <source>
        <dbReference type="Proteomes" id="UP000004508"/>
    </source>
</evidence>
<dbReference type="AlphaFoldDB" id="D6U893"/>
<accession>D6U893</accession>
<name>D6U893_KTERA</name>
<gene>
    <name evidence="2" type="ORF">Krac_0657</name>
</gene>
<comment type="caution">
    <text evidence="2">The sequence shown here is derived from an EMBL/GenBank/DDBJ whole genome shotgun (WGS) entry which is preliminary data.</text>
</comment>
<dbReference type="Proteomes" id="UP000004508">
    <property type="component" value="Unassembled WGS sequence"/>
</dbReference>
<organism evidence="2 3">
    <name type="scientific">Ktedonobacter racemifer DSM 44963</name>
    <dbReference type="NCBI Taxonomy" id="485913"/>
    <lineage>
        <taxon>Bacteria</taxon>
        <taxon>Bacillati</taxon>
        <taxon>Chloroflexota</taxon>
        <taxon>Ktedonobacteria</taxon>
        <taxon>Ktedonobacterales</taxon>
        <taxon>Ktedonobacteraceae</taxon>
        <taxon>Ktedonobacter</taxon>
    </lineage>
</organism>
<dbReference type="STRING" id="485913.Krac_0657"/>
<evidence type="ECO:0000256" key="1">
    <source>
        <dbReference type="SAM" id="MobiDB-lite"/>
    </source>
</evidence>
<reference evidence="2 3" key="1">
    <citation type="journal article" date="2011" name="Stand. Genomic Sci.">
        <title>Non-contiguous finished genome sequence and contextual data of the filamentous soil bacterium Ktedonobacter racemifer type strain (SOSP1-21).</title>
        <authorList>
            <person name="Chang Y.J."/>
            <person name="Land M."/>
            <person name="Hauser L."/>
            <person name="Chertkov O."/>
            <person name="Del Rio T.G."/>
            <person name="Nolan M."/>
            <person name="Copeland A."/>
            <person name="Tice H."/>
            <person name="Cheng J.F."/>
            <person name="Lucas S."/>
            <person name="Han C."/>
            <person name="Goodwin L."/>
            <person name="Pitluck S."/>
            <person name="Ivanova N."/>
            <person name="Ovchinikova G."/>
            <person name="Pati A."/>
            <person name="Chen A."/>
            <person name="Palaniappan K."/>
            <person name="Mavromatis K."/>
            <person name="Liolios K."/>
            <person name="Brettin T."/>
            <person name="Fiebig A."/>
            <person name="Rohde M."/>
            <person name="Abt B."/>
            <person name="Goker M."/>
            <person name="Detter J.C."/>
            <person name="Woyke T."/>
            <person name="Bristow J."/>
            <person name="Eisen J.A."/>
            <person name="Markowitz V."/>
            <person name="Hugenholtz P."/>
            <person name="Kyrpides N.C."/>
            <person name="Klenk H.P."/>
            <person name="Lapidus A."/>
        </authorList>
    </citation>
    <scope>NUCLEOTIDE SEQUENCE [LARGE SCALE GENOMIC DNA]</scope>
    <source>
        <strain evidence="3">DSM 44963</strain>
    </source>
</reference>
<dbReference type="InParanoid" id="D6U893"/>
<keyword evidence="3" id="KW-1185">Reference proteome</keyword>
<evidence type="ECO:0000313" key="2">
    <source>
        <dbReference type="EMBL" id="EFH80104.1"/>
    </source>
</evidence>
<dbReference type="EMBL" id="ADVG01000005">
    <property type="protein sequence ID" value="EFH80104.1"/>
    <property type="molecule type" value="Genomic_DNA"/>
</dbReference>
<protein>
    <submittedName>
        <fullName evidence="2">Uncharacterized protein</fullName>
    </submittedName>
</protein>
<sequence>MYHWEHDNGWSAPYTPNKGQPFSIQEDNRFSGGRAPG</sequence>